<dbReference type="AlphaFoldDB" id="A0A804JRZ8"/>
<feature type="domain" description="Homeobox" evidence="5">
    <location>
        <begin position="112"/>
        <end position="177"/>
    </location>
</feature>
<dbReference type="InterPro" id="IPR009057">
    <property type="entry name" value="Homeodomain-like_sf"/>
</dbReference>
<dbReference type="EMBL" id="HG996473">
    <property type="protein sequence ID" value="CAG1855573.1"/>
    <property type="molecule type" value="Genomic_DNA"/>
</dbReference>
<keyword evidence="2 3" id="KW-0238">DNA-binding</keyword>
<dbReference type="GO" id="GO:0003677">
    <property type="term" value="F:DNA binding"/>
    <property type="evidence" value="ECO:0007669"/>
    <property type="project" value="UniProtKB-UniRule"/>
</dbReference>
<dbReference type="Proteomes" id="UP000012960">
    <property type="component" value="Unplaced"/>
</dbReference>
<evidence type="ECO:0000256" key="1">
    <source>
        <dbReference type="ARBA" id="ARBA00004123"/>
    </source>
</evidence>
<evidence type="ECO:0000313" key="6">
    <source>
        <dbReference type="EMBL" id="CAG1855573.1"/>
    </source>
</evidence>
<dbReference type="InterPro" id="IPR001356">
    <property type="entry name" value="HD"/>
</dbReference>
<evidence type="ECO:0000313" key="8">
    <source>
        <dbReference type="Proteomes" id="UP000012960"/>
    </source>
</evidence>
<dbReference type="Gene3D" id="1.10.10.60">
    <property type="entry name" value="Homeodomain-like"/>
    <property type="match status" value="1"/>
</dbReference>
<evidence type="ECO:0000256" key="2">
    <source>
        <dbReference type="PROSITE-ProRule" id="PRU00108"/>
    </source>
</evidence>
<sequence length="289" mass="32297">MEREIGWKKARVLMEATRRTEWVWASGGNGERNNGGEGSGGGVGVAVEKVLFVKVMTDEQMEILRSQIAVYATISEQLIEMHKIITAYQDSLSGMKLSGIYVDPLMASGGHKLTARQRWTPTSVQLQMLETIFNQGNGAPSKQKIKHITIELSQHGQISESNVYNWFQNRRARSKKMQKMAALPSNSESEIETDEDSPNEKKLRPDKNVPVTIRSDPIYNMQISAEVHLLDQTQGIYQLNGSSKSCGSLDQMSYANVLSTPRLDHLMDKFDIPMSFSPFHPGESYDGIG</sequence>
<evidence type="ECO:0000256" key="4">
    <source>
        <dbReference type="SAM" id="MobiDB-lite"/>
    </source>
</evidence>
<organism evidence="7 8">
    <name type="scientific">Musa acuminata subsp. malaccensis</name>
    <name type="common">Wild banana</name>
    <name type="synonym">Musa malaccensis</name>
    <dbReference type="NCBI Taxonomy" id="214687"/>
    <lineage>
        <taxon>Eukaryota</taxon>
        <taxon>Viridiplantae</taxon>
        <taxon>Streptophyta</taxon>
        <taxon>Embryophyta</taxon>
        <taxon>Tracheophyta</taxon>
        <taxon>Spermatophyta</taxon>
        <taxon>Magnoliopsida</taxon>
        <taxon>Liliopsida</taxon>
        <taxon>Zingiberales</taxon>
        <taxon>Musaceae</taxon>
        <taxon>Musa</taxon>
    </lineage>
</organism>
<proteinExistence type="predicted"/>
<name>A0A804JRZ8_MUSAM</name>
<feature type="compositionally biased region" description="Basic and acidic residues" evidence="4">
    <location>
        <begin position="198"/>
        <end position="207"/>
    </location>
</feature>
<dbReference type="GO" id="GO:0005634">
    <property type="term" value="C:nucleus"/>
    <property type="evidence" value="ECO:0007669"/>
    <property type="project" value="UniProtKB-SubCell"/>
</dbReference>
<dbReference type="SMART" id="SM00389">
    <property type="entry name" value="HOX"/>
    <property type="match status" value="1"/>
</dbReference>
<dbReference type="PANTHER" id="PTHR46777:SF5">
    <property type="entry name" value="WUSCHEL-RELATED HOMEOBOX 13"/>
    <property type="match status" value="1"/>
</dbReference>
<protein>
    <submittedName>
        <fullName evidence="6">(wild Malaysian banana) hypothetical protein</fullName>
    </submittedName>
</protein>
<gene>
    <name evidence="6" type="ORF">GSMUA_50650.1</name>
</gene>
<evidence type="ECO:0000256" key="3">
    <source>
        <dbReference type="RuleBase" id="RU000682"/>
    </source>
</evidence>
<evidence type="ECO:0000313" key="7">
    <source>
        <dbReference type="EnsemblPlants" id="Ma07_p04160.1"/>
    </source>
</evidence>
<feature type="region of interest" description="Disordered" evidence="4">
    <location>
        <begin position="175"/>
        <end position="207"/>
    </location>
</feature>
<feature type="DNA-binding region" description="Homeobox" evidence="2">
    <location>
        <begin position="114"/>
        <end position="178"/>
    </location>
</feature>
<dbReference type="EnsemblPlants" id="Ma07_t04160.1">
    <property type="protein sequence ID" value="Ma07_p04160.1"/>
    <property type="gene ID" value="Ma07_g04160"/>
</dbReference>
<dbReference type="PANTHER" id="PTHR46777">
    <property type="entry name" value="WUSCHEL-RELATED HOMEOBOX 13"/>
    <property type="match status" value="1"/>
</dbReference>
<keyword evidence="8" id="KW-1185">Reference proteome</keyword>
<keyword evidence="2 3" id="KW-0539">Nucleus</keyword>
<evidence type="ECO:0000259" key="5">
    <source>
        <dbReference type="PROSITE" id="PS50071"/>
    </source>
</evidence>
<comment type="subcellular location">
    <subcellularLocation>
        <location evidence="1 2 3">Nucleus</location>
    </subcellularLocation>
</comment>
<dbReference type="InParanoid" id="A0A804JRZ8"/>
<keyword evidence="2 3" id="KW-0371">Homeobox</keyword>
<accession>A0A804JRZ8</accession>
<dbReference type="Gramene" id="Ma07_t04160.1">
    <property type="protein sequence ID" value="Ma07_p04160.1"/>
    <property type="gene ID" value="Ma07_g04160"/>
</dbReference>
<dbReference type="SUPFAM" id="SSF46689">
    <property type="entry name" value="Homeodomain-like"/>
    <property type="match status" value="1"/>
</dbReference>
<dbReference type="GO" id="GO:0006355">
    <property type="term" value="P:regulation of DNA-templated transcription"/>
    <property type="evidence" value="ECO:0000318"/>
    <property type="project" value="GO_Central"/>
</dbReference>
<dbReference type="Pfam" id="PF00046">
    <property type="entry name" value="Homeodomain"/>
    <property type="match status" value="1"/>
</dbReference>
<reference evidence="6" key="1">
    <citation type="submission" date="2021-03" db="EMBL/GenBank/DDBJ databases">
        <authorList>
            <consortium name="Genoscope - CEA"/>
            <person name="William W."/>
        </authorList>
    </citation>
    <scope>NUCLEOTIDE SEQUENCE</scope>
    <source>
        <strain evidence="6">Doubled-haploid Pahang</strain>
    </source>
</reference>
<dbReference type="PROSITE" id="PS50071">
    <property type="entry name" value="HOMEOBOX_2"/>
    <property type="match status" value="1"/>
</dbReference>
<dbReference type="OrthoDB" id="6159439at2759"/>
<dbReference type="InterPro" id="IPR044559">
    <property type="entry name" value="WOX13-like"/>
</dbReference>
<dbReference type="CDD" id="cd00086">
    <property type="entry name" value="homeodomain"/>
    <property type="match status" value="1"/>
</dbReference>
<reference evidence="7" key="2">
    <citation type="submission" date="2021-05" db="UniProtKB">
        <authorList>
            <consortium name="EnsemblPlants"/>
        </authorList>
    </citation>
    <scope>IDENTIFICATION</scope>
    <source>
        <strain evidence="7">subsp. malaccensis</strain>
    </source>
</reference>
<dbReference type="GO" id="GO:0003700">
    <property type="term" value="F:DNA-binding transcription factor activity"/>
    <property type="evidence" value="ECO:0000318"/>
    <property type="project" value="GO_Central"/>
</dbReference>
<dbReference type="FunCoup" id="A0A804JRZ8">
    <property type="interactions" value="1398"/>
</dbReference>